<proteinExistence type="predicted"/>
<feature type="compositionally biased region" description="Basic and acidic residues" evidence="1">
    <location>
        <begin position="91"/>
        <end position="100"/>
    </location>
</feature>
<dbReference type="EMBL" id="JAPFFL010000208">
    <property type="protein sequence ID" value="KAJ6670129.1"/>
    <property type="molecule type" value="Genomic_DNA"/>
</dbReference>
<dbReference type="AlphaFoldDB" id="A0A9Q0S9I2"/>
<name>A0A9Q0S9I2_SALVM</name>
<organism evidence="2 3">
    <name type="scientific">Salix viminalis</name>
    <name type="common">Common osier</name>
    <name type="synonym">Basket willow</name>
    <dbReference type="NCBI Taxonomy" id="40686"/>
    <lineage>
        <taxon>Eukaryota</taxon>
        <taxon>Viridiplantae</taxon>
        <taxon>Streptophyta</taxon>
        <taxon>Embryophyta</taxon>
        <taxon>Tracheophyta</taxon>
        <taxon>Spermatophyta</taxon>
        <taxon>Magnoliopsida</taxon>
        <taxon>eudicotyledons</taxon>
        <taxon>Gunneridae</taxon>
        <taxon>Pentapetalae</taxon>
        <taxon>rosids</taxon>
        <taxon>fabids</taxon>
        <taxon>Malpighiales</taxon>
        <taxon>Salicaceae</taxon>
        <taxon>Saliceae</taxon>
        <taxon>Salix</taxon>
    </lineage>
</organism>
<dbReference type="Proteomes" id="UP001151529">
    <property type="component" value="Unassembled WGS sequence"/>
</dbReference>
<evidence type="ECO:0000313" key="2">
    <source>
        <dbReference type="EMBL" id="KAJ6670129.1"/>
    </source>
</evidence>
<reference evidence="2 3" key="1">
    <citation type="journal article" date="2023" name="Int. J. Mol. Sci.">
        <title>De Novo Assembly and Annotation of 11 Diverse Shrub Willow (Salix) Genomes Reveals Novel Gene Organization in Sex-Linked Regions.</title>
        <authorList>
            <person name="Hyden B."/>
            <person name="Feng K."/>
            <person name="Yates T.B."/>
            <person name="Jawdy S."/>
            <person name="Cereghino C."/>
            <person name="Smart L.B."/>
            <person name="Muchero W."/>
        </authorList>
    </citation>
    <scope>NUCLEOTIDE SEQUENCE [LARGE SCALE GENOMIC DNA]</scope>
    <source>
        <tissue evidence="2">Shoot tip</tissue>
    </source>
</reference>
<evidence type="ECO:0000256" key="1">
    <source>
        <dbReference type="SAM" id="MobiDB-lite"/>
    </source>
</evidence>
<evidence type="ECO:0000313" key="3">
    <source>
        <dbReference type="Proteomes" id="UP001151529"/>
    </source>
</evidence>
<protein>
    <submittedName>
        <fullName evidence="2">Uncharacterized protein</fullName>
    </submittedName>
</protein>
<sequence length="100" mass="10604">MGSRAVLLLIGPSPPKQKILFLFLLNYKKVSSAPSTRRFTAKATVDGSSLEPPDVARLAETARISLTPEQRGEGGEGEGEGEGGTGEGEEGGERQMEMEI</sequence>
<comment type="caution">
    <text evidence="2">The sequence shown here is derived from an EMBL/GenBank/DDBJ whole genome shotgun (WGS) entry which is preliminary data.</text>
</comment>
<accession>A0A9Q0S9I2</accession>
<gene>
    <name evidence="2" type="ORF">OIU85_017812</name>
</gene>
<dbReference type="OrthoDB" id="2020502at2759"/>
<keyword evidence="3" id="KW-1185">Reference proteome</keyword>
<feature type="region of interest" description="Disordered" evidence="1">
    <location>
        <begin position="36"/>
        <end position="100"/>
    </location>
</feature>